<gene>
    <name evidence="2" type="ORF">N0V89_010049</name>
</gene>
<feature type="signal peptide" evidence="1">
    <location>
        <begin position="1"/>
        <end position="20"/>
    </location>
</feature>
<evidence type="ECO:0000313" key="3">
    <source>
        <dbReference type="Proteomes" id="UP001140513"/>
    </source>
</evidence>
<dbReference type="Pfam" id="PF09056">
    <property type="entry name" value="Phospholip_A2_3"/>
    <property type="match status" value="1"/>
</dbReference>
<dbReference type="InterPro" id="IPR015141">
    <property type="entry name" value="PLipase_A2_prok/fun"/>
</dbReference>
<sequence>MGVLKALAVVGFACTQAVLAVPVQEPQPAADGLTEREFYAGDLAMTEKLLFYTSLPDFMQHWHAQDPADLYWRSDACSHAPDKPFGFNFKDSCRRHDFCYANLYRQNRFTDIAKEYCDGQFLEDLENECSSHEHDEMCRGVAKVYAGTAALFGGDSIGKHNDVKKVWDKFESIQPPTTMVCKDDSEWSSSRRSRKRAIQCREIPIDYSKSTYFPCRGNRGIPCDHIVPDKNYIYEDCDANGRNCIVSLAPSPPQD</sequence>
<dbReference type="GO" id="GO:0050482">
    <property type="term" value="P:arachidonate secretion"/>
    <property type="evidence" value="ECO:0007669"/>
    <property type="project" value="InterPro"/>
</dbReference>
<dbReference type="EMBL" id="JAPEUX010000007">
    <property type="protein sequence ID" value="KAJ4348671.1"/>
    <property type="molecule type" value="Genomic_DNA"/>
</dbReference>
<dbReference type="AlphaFoldDB" id="A0A9W9C7X1"/>
<organism evidence="2 3">
    <name type="scientific">Didymosphaeria variabile</name>
    <dbReference type="NCBI Taxonomy" id="1932322"/>
    <lineage>
        <taxon>Eukaryota</taxon>
        <taxon>Fungi</taxon>
        <taxon>Dikarya</taxon>
        <taxon>Ascomycota</taxon>
        <taxon>Pezizomycotina</taxon>
        <taxon>Dothideomycetes</taxon>
        <taxon>Pleosporomycetidae</taxon>
        <taxon>Pleosporales</taxon>
        <taxon>Massarineae</taxon>
        <taxon>Didymosphaeriaceae</taxon>
        <taxon>Didymosphaeria</taxon>
    </lineage>
</organism>
<reference evidence="2" key="1">
    <citation type="submission" date="2022-10" db="EMBL/GenBank/DDBJ databases">
        <title>Tapping the CABI collections for fungal endophytes: first genome assemblies for Collariella, Neodidymelliopsis, Ascochyta clinopodiicola, Didymella pomorum, Didymosphaeria variabile, Neocosmospora piperis and Neocucurbitaria cava.</title>
        <authorList>
            <person name="Hill R."/>
        </authorList>
    </citation>
    <scope>NUCLEOTIDE SEQUENCE</scope>
    <source>
        <strain evidence="2">IMI 356815</strain>
    </source>
</reference>
<protein>
    <submittedName>
        <fullName evidence="2">Uncharacterized protein</fullName>
    </submittedName>
</protein>
<dbReference type="Gene3D" id="1.20.90.10">
    <property type="entry name" value="Phospholipase A2 domain"/>
    <property type="match status" value="1"/>
</dbReference>
<dbReference type="Proteomes" id="UP001140513">
    <property type="component" value="Unassembled WGS sequence"/>
</dbReference>
<dbReference type="RefSeq" id="XP_056068059.1">
    <property type="nucleotide sequence ID" value="XM_056218794.1"/>
</dbReference>
<keyword evidence="3" id="KW-1185">Reference proteome</keyword>
<feature type="chain" id="PRO_5040842003" evidence="1">
    <location>
        <begin position="21"/>
        <end position="255"/>
    </location>
</feature>
<evidence type="ECO:0000313" key="2">
    <source>
        <dbReference type="EMBL" id="KAJ4348671.1"/>
    </source>
</evidence>
<evidence type="ECO:0000256" key="1">
    <source>
        <dbReference type="SAM" id="SignalP"/>
    </source>
</evidence>
<name>A0A9W9C7X1_9PLEO</name>
<comment type="caution">
    <text evidence="2">The sequence shown here is derived from an EMBL/GenBank/DDBJ whole genome shotgun (WGS) entry which is preliminary data.</text>
</comment>
<dbReference type="GO" id="GO:0004623">
    <property type="term" value="F:phospholipase A2 activity"/>
    <property type="evidence" value="ECO:0007669"/>
    <property type="project" value="InterPro"/>
</dbReference>
<dbReference type="SUPFAM" id="SSF48619">
    <property type="entry name" value="Phospholipase A2, PLA2"/>
    <property type="match status" value="1"/>
</dbReference>
<accession>A0A9W9C7X1</accession>
<keyword evidence="1" id="KW-0732">Signal</keyword>
<dbReference type="GO" id="GO:0006644">
    <property type="term" value="P:phospholipid metabolic process"/>
    <property type="evidence" value="ECO:0007669"/>
    <property type="project" value="InterPro"/>
</dbReference>
<dbReference type="OrthoDB" id="5120271at2759"/>
<dbReference type="InterPro" id="IPR036444">
    <property type="entry name" value="PLipase_A2_dom_sf"/>
</dbReference>
<proteinExistence type="predicted"/>
<dbReference type="GeneID" id="80913579"/>